<comment type="similarity">
    <text evidence="1">Belongs to the peptidase C1 family.</text>
</comment>
<comment type="caution">
    <text evidence="6">The sequence shown here is derived from an EMBL/GenBank/DDBJ whole genome shotgun (WGS) entry which is preliminary data.</text>
</comment>
<dbReference type="Proteomes" id="UP000489600">
    <property type="component" value="Unassembled WGS sequence"/>
</dbReference>
<dbReference type="AlphaFoldDB" id="A0A565BUJ9"/>
<keyword evidence="7" id="KW-1185">Reference proteome</keyword>
<gene>
    <name evidence="6" type="ORF">ANE_LOCUS15501</name>
</gene>
<protein>
    <recommendedName>
        <fullName evidence="5">Peptidase C1A papain C-terminal domain-containing protein</fullName>
    </recommendedName>
</protein>
<dbReference type="InterPro" id="IPR013128">
    <property type="entry name" value="Peptidase_C1A"/>
</dbReference>
<dbReference type="InterPro" id="IPR038765">
    <property type="entry name" value="Papain-like_cys_pep_sf"/>
</dbReference>
<organism evidence="6 7">
    <name type="scientific">Arabis nemorensis</name>
    <dbReference type="NCBI Taxonomy" id="586526"/>
    <lineage>
        <taxon>Eukaryota</taxon>
        <taxon>Viridiplantae</taxon>
        <taxon>Streptophyta</taxon>
        <taxon>Embryophyta</taxon>
        <taxon>Tracheophyta</taxon>
        <taxon>Spermatophyta</taxon>
        <taxon>Magnoliopsida</taxon>
        <taxon>eudicotyledons</taxon>
        <taxon>Gunneridae</taxon>
        <taxon>Pentapetalae</taxon>
        <taxon>rosids</taxon>
        <taxon>malvids</taxon>
        <taxon>Brassicales</taxon>
        <taxon>Brassicaceae</taxon>
        <taxon>Arabideae</taxon>
        <taxon>Arabis</taxon>
    </lineage>
</organism>
<keyword evidence="2" id="KW-0645">Protease</keyword>
<keyword evidence="4" id="KW-0788">Thiol protease</keyword>
<evidence type="ECO:0000256" key="4">
    <source>
        <dbReference type="ARBA" id="ARBA00022807"/>
    </source>
</evidence>
<evidence type="ECO:0000313" key="7">
    <source>
        <dbReference type="Proteomes" id="UP000489600"/>
    </source>
</evidence>
<dbReference type="SUPFAM" id="SSF54001">
    <property type="entry name" value="Cysteine proteinases"/>
    <property type="match status" value="1"/>
</dbReference>
<evidence type="ECO:0000256" key="1">
    <source>
        <dbReference type="ARBA" id="ARBA00008455"/>
    </source>
</evidence>
<reference evidence="6" key="1">
    <citation type="submission" date="2019-07" db="EMBL/GenBank/DDBJ databases">
        <authorList>
            <person name="Dittberner H."/>
        </authorList>
    </citation>
    <scope>NUCLEOTIDE SEQUENCE [LARGE SCALE GENOMIC DNA]</scope>
</reference>
<proteinExistence type="inferred from homology"/>
<dbReference type="GO" id="GO:0008234">
    <property type="term" value="F:cysteine-type peptidase activity"/>
    <property type="evidence" value="ECO:0007669"/>
    <property type="project" value="UniProtKB-KW"/>
</dbReference>
<dbReference type="OrthoDB" id="10253408at2759"/>
<dbReference type="Pfam" id="PF00112">
    <property type="entry name" value="Peptidase_C1"/>
    <property type="match status" value="1"/>
</dbReference>
<evidence type="ECO:0000256" key="3">
    <source>
        <dbReference type="ARBA" id="ARBA00022801"/>
    </source>
</evidence>
<sequence length="126" mass="13649">MLSKAFEYIIKNQGITTEENYPYQASQQTCASTTESTNSVAATINGYDRVPQDDEEALLKAVSQQPVSVAIEGLGDAFKHYSGGIFDGECGTNLSHAVAIVGYGTSKEGTKELMGRILGRKWLHEN</sequence>
<keyword evidence="3" id="KW-0378">Hydrolase</keyword>
<dbReference type="Gene3D" id="3.90.70.10">
    <property type="entry name" value="Cysteine proteinases"/>
    <property type="match status" value="1"/>
</dbReference>
<dbReference type="SMART" id="SM00645">
    <property type="entry name" value="Pept_C1"/>
    <property type="match status" value="1"/>
</dbReference>
<accession>A0A565BUJ9</accession>
<dbReference type="InterPro" id="IPR000668">
    <property type="entry name" value="Peptidase_C1A_C"/>
</dbReference>
<dbReference type="EMBL" id="CABITT030000005">
    <property type="protein sequence ID" value="VVB05057.1"/>
    <property type="molecule type" value="Genomic_DNA"/>
</dbReference>
<evidence type="ECO:0000313" key="6">
    <source>
        <dbReference type="EMBL" id="VVB05057.1"/>
    </source>
</evidence>
<feature type="domain" description="Peptidase C1A papain C-terminal" evidence="5">
    <location>
        <begin position="1"/>
        <end position="122"/>
    </location>
</feature>
<dbReference type="PANTHER" id="PTHR12411">
    <property type="entry name" value="CYSTEINE PROTEASE FAMILY C1-RELATED"/>
    <property type="match status" value="1"/>
</dbReference>
<dbReference type="GO" id="GO:0006508">
    <property type="term" value="P:proteolysis"/>
    <property type="evidence" value="ECO:0007669"/>
    <property type="project" value="UniProtKB-KW"/>
</dbReference>
<dbReference type="PROSITE" id="PS00639">
    <property type="entry name" value="THIOL_PROTEASE_HIS"/>
    <property type="match status" value="1"/>
</dbReference>
<name>A0A565BUJ9_9BRAS</name>
<dbReference type="InterPro" id="IPR025660">
    <property type="entry name" value="Pept_his_AS"/>
</dbReference>
<evidence type="ECO:0000256" key="2">
    <source>
        <dbReference type="ARBA" id="ARBA00022670"/>
    </source>
</evidence>
<evidence type="ECO:0000259" key="5">
    <source>
        <dbReference type="SMART" id="SM00645"/>
    </source>
</evidence>